<evidence type="ECO:0000256" key="2">
    <source>
        <dbReference type="ARBA" id="ARBA00022528"/>
    </source>
</evidence>
<keyword evidence="8" id="KW-0472">Membrane</keyword>
<keyword evidence="2" id="KW-0150">Chloroplast</keyword>
<dbReference type="EMBL" id="JANJYI010000005">
    <property type="protein sequence ID" value="KAK2650379.1"/>
    <property type="molecule type" value="Genomic_DNA"/>
</dbReference>
<comment type="similarity">
    <text evidence="1">Belongs to the glycosyltransferase group 1 family. Glycosyltransferase 4 subfamily.</text>
</comment>
<evidence type="ECO:0000256" key="4">
    <source>
        <dbReference type="ARBA" id="ARBA00022676"/>
    </source>
</evidence>
<comment type="caution">
    <text evidence="13">The sequence shown here is derived from an EMBL/GenBank/DDBJ whole genome shotgun (WGS) entry which is preliminary data.</text>
</comment>
<dbReference type="GO" id="GO:0046481">
    <property type="term" value="F:digalactosyldiacylglycerol synthase activity"/>
    <property type="evidence" value="ECO:0007669"/>
    <property type="project" value="UniProtKB-EC"/>
</dbReference>
<evidence type="ECO:0000256" key="3">
    <source>
        <dbReference type="ARBA" id="ARBA00022640"/>
    </source>
</evidence>
<evidence type="ECO:0000256" key="8">
    <source>
        <dbReference type="ARBA" id="ARBA00023136"/>
    </source>
</evidence>
<accession>A0AAD9UA17</accession>
<evidence type="ECO:0000256" key="7">
    <source>
        <dbReference type="ARBA" id="ARBA00022805"/>
    </source>
</evidence>
<protein>
    <recommendedName>
        <fullName evidence="12">Digalactosyldiacylglycerol synthase 2, chloroplastic</fullName>
        <ecNumber evidence="10">2.4.1.241</ecNumber>
    </recommendedName>
</protein>
<evidence type="ECO:0000256" key="10">
    <source>
        <dbReference type="ARBA" id="ARBA00024055"/>
    </source>
</evidence>
<dbReference type="FunFam" id="3.40.50.2000:FF:000084">
    <property type="entry name" value="Digalactosyldiacylglycerol synthase 2 chloroplastic"/>
    <property type="match status" value="1"/>
</dbReference>
<comment type="catalytic activity">
    <reaction evidence="11">
        <text>a 1,2-diacyl-3-O-(beta-D-galactosyl)-sn-glycerol + UDP-alpha-D-galactose = a 1,2-diacyl-3-O-[alpha-D-galactosyl-(1-&gt;6)-beta-D-galactosyl]-sn-glycerol + UDP + H(+)</text>
        <dbReference type="Rhea" id="RHEA:10520"/>
        <dbReference type="ChEBI" id="CHEBI:15378"/>
        <dbReference type="ChEBI" id="CHEBI:17615"/>
        <dbReference type="ChEBI" id="CHEBI:28396"/>
        <dbReference type="ChEBI" id="CHEBI:58223"/>
        <dbReference type="ChEBI" id="CHEBI:66914"/>
        <dbReference type="EC" id="2.4.1.241"/>
    </reaction>
</comment>
<dbReference type="Proteomes" id="UP001280121">
    <property type="component" value="Unassembled WGS sequence"/>
</dbReference>
<dbReference type="AlphaFoldDB" id="A0AAD9UA17"/>
<dbReference type="SUPFAM" id="SSF53756">
    <property type="entry name" value="UDP-Glycosyltransferase/glycogen phosphorylase"/>
    <property type="match status" value="1"/>
</dbReference>
<name>A0AAD9UA17_9ROSI</name>
<sequence length="469" mass="53023">MDKKQNIAIFTTASLPWMTGTAVNPLFRAAYLAKDGQRKITLVIPWLSLKDQELVYPSNITFSSPSEQEKYVLHWLEERTGFTSGFDIRFYPGKFAIDKRSILAVGDISEIISDEEADIAVLEEPEHLTWFHHGKRWKTKFCHVIGIVHTNYLEYVKREKNGRLQAFLLKYINNWVVGIYCHKVIRLSGATQDYPNSIICNVHGVNPKFLEIGKKKIEQQQSGNQAFTKAAYYIGKMVWSKGYKELLTLLQDHQKELDGLEVDLYGTGEDSNEVHEAAKKLKIVVRVHPGRDHADPIFHDYKVFLNPSTTDVVCTTTAEALAMGKIVVCTNHTSNDFFKQFPNCRTYNDGHGFVKATQKALTEEPAQLSDAQIHELSWEAATERFLSVAELDQTSNKRLSKNPSKKFASTSLDVSRNLEDASAYVHYVASGFEVSRRVFGAIPGSLQPDEEQRMELGLAIPADNQSSKV</sequence>
<dbReference type="PANTHER" id="PTHR46132">
    <property type="entry name" value="DIGALACTOSYLDIACYLGLYCEROL SYNTHASE 2, CHLOROPLASTIC"/>
    <property type="match status" value="1"/>
</dbReference>
<comment type="subcellular location">
    <subcellularLocation>
        <location evidence="9">Plastid</location>
        <location evidence="9">Chloroplast outer membrane</location>
    </subcellularLocation>
</comment>
<evidence type="ECO:0000256" key="6">
    <source>
        <dbReference type="ARBA" id="ARBA00022729"/>
    </source>
</evidence>
<keyword evidence="3" id="KW-0934">Plastid</keyword>
<dbReference type="InterPro" id="IPR044525">
    <property type="entry name" value="DGDG1/2"/>
</dbReference>
<dbReference type="Pfam" id="PF13692">
    <property type="entry name" value="Glyco_trans_1_4"/>
    <property type="match status" value="1"/>
</dbReference>
<keyword evidence="14" id="KW-1185">Reference proteome</keyword>
<proteinExistence type="inferred from homology"/>
<evidence type="ECO:0000313" key="13">
    <source>
        <dbReference type="EMBL" id="KAK2650379.1"/>
    </source>
</evidence>
<dbReference type="PANTHER" id="PTHR46132:SF1">
    <property type="entry name" value="DIGALACTOSYLDIACYLGLYCEROL SYNTHASE 2, CHLOROPLASTIC"/>
    <property type="match status" value="1"/>
</dbReference>
<evidence type="ECO:0000256" key="9">
    <source>
        <dbReference type="ARBA" id="ARBA00024013"/>
    </source>
</evidence>
<organism evidence="13 14">
    <name type="scientific">Dipteronia dyeriana</name>
    <dbReference type="NCBI Taxonomy" id="168575"/>
    <lineage>
        <taxon>Eukaryota</taxon>
        <taxon>Viridiplantae</taxon>
        <taxon>Streptophyta</taxon>
        <taxon>Embryophyta</taxon>
        <taxon>Tracheophyta</taxon>
        <taxon>Spermatophyta</taxon>
        <taxon>Magnoliopsida</taxon>
        <taxon>eudicotyledons</taxon>
        <taxon>Gunneridae</taxon>
        <taxon>Pentapetalae</taxon>
        <taxon>rosids</taxon>
        <taxon>malvids</taxon>
        <taxon>Sapindales</taxon>
        <taxon>Sapindaceae</taxon>
        <taxon>Hippocastanoideae</taxon>
        <taxon>Acereae</taxon>
        <taxon>Dipteronia</taxon>
    </lineage>
</organism>
<keyword evidence="4" id="KW-0328">Glycosyltransferase</keyword>
<keyword evidence="5" id="KW-0808">Transferase</keyword>
<evidence type="ECO:0000256" key="12">
    <source>
        <dbReference type="ARBA" id="ARBA00071330"/>
    </source>
</evidence>
<dbReference type="CDD" id="cd01635">
    <property type="entry name" value="Glycosyltransferase_GTB-type"/>
    <property type="match status" value="1"/>
</dbReference>
<keyword evidence="7" id="KW-1002">Plastid outer membrane</keyword>
<dbReference type="Gene3D" id="3.40.50.2000">
    <property type="entry name" value="Glycogen Phosphorylase B"/>
    <property type="match status" value="2"/>
</dbReference>
<evidence type="ECO:0000256" key="11">
    <source>
        <dbReference type="ARBA" id="ARBA00048651"/>
    </source>
</evidence>
<gene>
    <name evidence="13" type="ORF">Ddye_017868</name>
</gene>
<evidence type="ECO:0000256" key="5">
    <source>
        <dbReference type="ARBA" id="ARBA00022679"/>
    </source>
</evidence>
<dbReference type="GO" id="GO:0019375">
    <property type="term" value="P:galactolipid biosynthetic process"/>
    <property type="evidence" value="ECO:0007669"/>
    <property type="project" value="TreeGrafter"/>
</dbReference>
<dbReference type="EC" id="2.4.1.241" evidence="10"/>
<evidence type="ECO:0000256" key="1">
    <source>
        <dbReference type="ARBA" id="ARBA00009481"/>
    </source>
</evidence>
<keyword evidence="6" id="KW-0732">Signal</keyword>
<reference evidence="13" key="1">
    <citation type="journal article" date="2023" name="Plant J.">
        <title>Genome sequences and population genomics provide insights into the demographic history, inbreeding, and mutation load of two 'living fossil' tree species of Dipteronia.</title>
        <authorList>
            <person name="Feng Y."/>
            <person name="Comes H.P."/>
            <person name="Chen J."/>
            <person name="Zhu S."/>
            <person name="Lu R."/>
            <person name="Zhang X."/>
            <person name="Li P."/>
            <person name="Qiu J."/>
            <person name="Olsen K.M."/>
            <person name="Qiu Y."/>
        </authorList>
    </citation>
    <scope>NUCLEOTIDE SEQUENCE</scope>
    <source>
        <strain evidence="13">KIB01</strain>
    </source>
</reference>
<evidence type="ECO:0000313" key="14">
    <source>
        <dbReference type="Proteomes" id="UP001280121"/>
    </source>
</evidence>
<dbReference type="GO" id="GO:0009707">
    <property type="term" value="C:chloroplast outer membrane"/>
    <property type="evidence" value="ECO:0007669"/>
    <property type="project" value="UniProtKB-SubCell"/>
</dbReference>